<feature type="domain" description="Carboxylesterase type B" evidence="4">
    <location>
        <begin position="324"/>
        <end position="591"/>
    </location>
</feature>
<keyword evidence="2" id="KW-0719">Serine esterase</keyword>
<dbReference type="GO" id="GO:0052689">
    <property type="term" value="F:carboxylic ester hydrolase activity"/>
    <property type="evidence" value="ECO:0007669"/>
    <property type="project" value="UniProtKB-KW"/>
</dbReference>
<dbReference type="SUPFAM" id="SSF53474">
    <property type="entry name" value="alpha/beta-Hydrolases"/>
    <property type="match status" value="1"/>
</dbReference>
<evidence type="ECO:0000256" key="2">
    <source>
        <dbReference type="ARBA" id="ARBA00022487"/>
    </source>
</evidence>
<dbReference type="Gene3D" id="3.40.50.1820">
    <property type="entry name" value="alpha/beta hydrolase"/>
    <property type="match status" value="2"/>
</dbReference>
<feature type="domain" description="Carboxylesterase type B" evidence="4">
    <location>
        <begin position="192"/>
        <end position="302"/>
    </location>
</feature>
<evidence type="ECO:0000313" key="6">
    <source>
        <dbReference type="Proteomes" id="UP001331761"/>
    </source>
</evidence>
<comment type="caution">
    <text evidence="5">The sequence shown here is derived from an EMBL/GenBank/DDBJ whole genome shotgun (WGS) entry which is preliminary data.</text>
</comment>
<protein>
    <recommendedName>
        <fullName evidence="4">Carboxylesterase type B domain-containing protein</fullName>
    </recommendedName>
</protein>
<dbReference type="AlphaFoldDB" id="A0AAN8EZG1"/>
<dbReference type="PANTHER" id="PTHR43918">
    <property type="entry name" value="ACETYLCHOLINESTERASE"/>
    <property type="match status" value="1"/>
</dbReference>
<proteinExistence type="inferred from homology"/>
<evidence type="ECO:0000256" key="1">
    <source>
        <dbReference type="ARBA" id="ARBA00005964"/>
    </source>
</evidence>
<dbReference type="InterPro" id="IPR029058">
    <property type="entry name" value="AB_hydrolase_fold"/>
</dbReference>
<dbReference type="InterPro" id="IPR019819">
    <property type="entry name" value="Carboxylesterase_B_CS"/>
</dbReference>
<dbReference type="GO" id="GO:0005615">
    <property type="term" value="C:extracellular space"/>
    <property type="evidence" value="ECO:0007669"/>
    <property type="project" value="TreeGrafter"/>
</dbReference>
<gene>
    <name evidence="5" type="ORF">GCK32_010363</name>
</gene>
<name>A0AAN8EZG1_TRICO</name>
<dbReference type="PROSITE" id="PS00941">
    <property type="entry name" value="CARBOXYLESTERASE_B_2"/>
    <property type="match status" value="1"/>
</dbReference>
<dbReference type="GO" id="GO:0005886">
    <property type="term" value="C:plasma membrane"/>
    <property type="evidence" value="ECO:0007669"/>
    <property type="project" value="TreeGrafter"/>
</dbReference>
<keyword evidence="3" id="KW-0378">Hydrolase</keyword>
<dbReference type="EMBL" id="WIXE01020538">
    <property type="protein sequence ID" value="KAK5969142.1"/>
    <property type="molecule type" value="Genomic_DNA"/>
</dbReference>
<dbReference type="PANTHER" id="PTHR43918:SF2">
    <property type="entry name" value="CARBOXYLIC ESTER HYDROLASE"/>
    <property type="match status" value="1"/>
</dbReference>
<evidence type="ECO:0000256" key="3">
    <source>
        <dbReference type="ARBA" id="ARBA00022801"/>
    </source>
</evidence>
<dbReference type="Pfam" id="PF00135">
    <property type="entry name" value="COesterase"/>
    <property type="match status" value="2"/>
</dbReference>
<evidence type="ECO:0000259" key="4">
    <source>
        <dbReference type="Pfam" id="PF00135"/>
    </source>
</evidence>
<accession>A0AAN8EZG1</accession>
<reference evidence="5 6" key="1">
    <citation type="submission" date="2019-10" db="EMBL/GenBank/DDBJ databases">
        <title>Assembly and Annotation for the nematode Trichostrongylus colubriformis.</title>
        <authorList>
            <person name="Martin J."/>
        </authorList>
    </citation>
    <scope>NUCLEOTIDE SEQUENCE [LARGE SCALE GENOMIC DNA]</scope>
    <source>
        <strain evidence="5">G859</strain>
        <tissue evidence="5">Whole worm</tissue>
    </source>
</reference>
<dbReference type="Proteomes" id="UP001331761">
    <property type="component" value="Unassembled WGS sequence"/>
</dbReference>
<organism evidence="5 6">
    <name type="scientific">Trichostrongylus colubriformis</name>
    <name type="common">Black scour worm</name>
    <dbReference type="NCBI Taxonomy" id="6319"/>
    <lineage>
        <taxon>Eukaryota</taxon>
        <taxon>Metazoa</taxon>
        <taxon>Ecdysozoa</taxon>
        <taxon>Nematoda</taxon>
        <taxon>Chromadorea</taxon>
        <taxon>Rhabditida</taxon>
        <taxon>Rhabditina</taxon>
        <taxon>Rhabditomorpha</taxon>
        <taxon>Strongyloidea</taxon>
        <taxon>Trichostrongylidae</taxon>
        <taxon>Trichostrongylus</taxon>
    </lineage>
</organism>
<evidence type="ECO:0000313" key="5">
    <source>
        <dbReference type="EMBL" id="KAK5969142.1"/>
    </source>
</evidence>
<comment type="similarity">
    <text evidence="1">Belongs to the type-B carboxylesterase/lipase family.</text>
</comment>
<sequence length="632" mass="73695">MVGDYFFTCDSIWLADQFRQNEERTGKVYIYYFDQPSRVPRLRDSRSTDLWPEYDGVNNTRWMLLKGGSHVKPTPSRKKVECDLWRTAKDIEYNSYSKSRAAAFISVPHLIVFIIVRSATFTFIADYPPKTSHRREYSTLKENLMFSSHRTVIIYFSHIPSSCCMWLDAFLNTLPFLFAQASSQQNRIPIEIETRLGKMRGQESIFLHKRVHSFLGPSSPGEFQDLVFSVPFAEPPTGEQRFRPPKPKKPWVGTIAADTLSPACYQGRDTYNTSFWGSEMWNHNTPVSEDCLYLNIWTPADAYQYRRPYDPRPESTPKFDPLVKDTLACLRAVPARLLVDNIWDLDLGFLEFPFVIVSRDKNFFRHKDGFISLREGQYSRHVNLMIGMNHDEGNFWIIYHLGDFFDKAEQPELNTYEFHSCIERAFAFQSQIVRNAAKHVYSDPKCIDPTKRMHSYADQMIGDYFFTCDSIWLADRFQQSEEQGGKVFIYYFDQPSSANPWPKWTGVMHGYEIEFVFGVPIYNESSGYTKREQILSEKMIQYWSSFATTGVPRLRDAKSSDMWPEYDGVKNTRWMQLKGGSHVKPIPSQKKVECELWRKAKDMEYVSYKAELRLSSAFRTSHTIALLALTLL</sequence>
<keyword evidence="6" id="KW-1185">Reference proteome</keyword>
<dbReference type="InterPro" id="IPR050654">
    <property type="entry name" value="AChE-related_enzymes"/>
</dbReference>
<dbReference type="InterPro" id="IPR002018">
    <property type="entry name" value="CarbesteraseB"/>
</dbReference>